<comment type="caution">
    <text evidence="1">The sequence shown here is derived from an EMBL/GenBank/DDBJ whole genome shotgun (WGS) entry which is preliminary data.</text>
</comment>
<evidence type="ECO:0000313" key="2">
    <source>
        <dbReference type="Proteomes" id="UP001148838"/>
    </source>
</evidence>
<protein>
    <recommendedName>
        <fullName evidence="3">Reverse transcriptase domain-containing protein</fullName>
    </recommendedName>
</protein>
<dbReference type="Proteomes" id="UP001148838">
    <property type="component" value="Unassembled WGS sequence"/>
</dbReference>
<sequence>MELYSRLKVETSDISSDFAFLICLRGTRREYSMPTRGSCGYQLRRMFVVGILWKMVQRISFQLLLHRCPFGTSSSSLFNYQPIISPQQACDLSNAVALPNRYDEYAIRKVQNNREGLELKGLHQLLVYADDVNMLGGNPQTIRENTGILLEASNEIGLEVNPEKTNMQMLPVPAFRLPRALSDACSNPVAAVTIFYARPCRNVFKVYHGSLYAVMWLVDEPREFNLPTLPQRCITYVPEKLPSKYGVHSEEYLPIRTEWRGPVRLIMEPQQHPHRFLRTFDYYGAGLFKLLKVSTMTTNCRIHTVITLNKQNSHL</sequence>
<evidence type="ECO:0000313" key="1">
    <source>
        <dbReference type="EMBL" id="KAJ4439782.1"/>
    </source>
</evidence>
<dbReference type="EMBL" id="JAJSOF020000017">
    <property type="protein sequence ID" value="KAJ4439782.1"/>
    <property type="molecule type" value="Genomic_DNA"/>
</dbReference>
<gene>
    <name evidence="1" type="ORF">ANN_07910</name>
</gene>
<keyword evidence="2" id="KW-1185">Reference proteome</keyword>
<organism evidence="1 2">
    <name type="scientific">Periplaneta americana</name>
    <name type="common">American cockroach</name>
    <name type="synonym">Blatta americana</name>
    <dbReference type="NCBI Taxonomy" id="6978"/>
    <lineage>
        <taxon>Eukaryota</taxon>
        <taxon>Metazoa</taxon>
        <taxon>Ecdysozoa</taxon>
        <taxon>Arthropoda</taxon>
        <taxon>Hexapoda</taxon>
        <taxon>Insecta</taxon>
        <taxon>Pterygota</taxon>
        <taxon>Neoptera</taxon>
        <taxon>Polyneoptera</taxon>
        <taxon>Dictyoptera</taxon>
        <taxon>Blattodea</taxon>
        <taxon>Blattoidea</taxon>
        <taxon>Blattidae</taxon>
        <taxon>Blattinae</taxon>
        <taxon>Periplaneta</taxon>
    </lineage>
</organism>
<accession>A0ABQ8SZX5</accession>
<proteinExistence type="predicted"/>
<evidence type="ECO:0008006" key="3">
    <source>
        <dbReference type="Google" id="ProtNLM"/>
    </source>
</evidence>
<name>A0ABQ8SZX5_PERAM</name>
<reference evidence="1 2" key="1">
    <citation type="journal article" date="2022" name="Allergy">
        <title>Genome assembly and annotation of Periplaneta americana reveal a comprehensive cockroach allergen profile.</title>
        <authorList>
            <person name="Wang L."/>
            <person name="Xiong Q."/>
            <person name="Saelim N."/>
            <person name="Wang L."/>
            <person name="Nong W."/>
            <person name="Wan A.T."/>
            <person name="Shi M."/>
            <person name="Liu X."/>
            <person name="Cao Q."/>
            <person name="Hui J.H.L."/>
            <person name="Sookrung N."/>
            <person name="Leung T.F."/>
            <person name="Tungtrongchitr A."/>
            <person name="Tsui S.K.W."/>
        </authorList>
    </citation>
    <scope>NUCLEOTIDE SEQUENCE [LARGE SCALE GENOMIC DNA]</scope>
    <source>
        <strain evidence="1">PWHHKU_190912</strain>
    </source>
</reference>